<accession>A0A1G6P2Q0</accession>
<keyword evidence="2" id="KW-1185">Reference proteome</keyword>
<dbReference type="Gene3D" id="2.120.10.30">
    <property type="entry name" value="TolB, C-terminal domain"/>
    <property type="match status" value="1"/>
</dbReference>
<reference evidence="2" key="1">
    <citation type="submission" date="2016-10" db="EMBL/GenBank/DDBJ databases">
        <authorList>
            <person name="Varghese N."/>
            <person name="Submissions S."/>
        </authorList>
    </citation>
    <scope>NUCLEOTIDE SEQUENCE [LARGE SCALE GENOMIC DNA]</scope>
    <source>
        <strain evidence="2">DSM 23095</strain>
    </source>
</reference>
<dbReference type="PROSITE" id="PS51257">
    <property type="entry name" value="PROKAR_LIPOPROTEIN"/>
    <property type="match status" value="1"/>
</dbReference>
<organism evidence="1 2">
    <name type="scientific">Algoriphagus faecimaris</name>
    <dbReference type="NCBI Taxonomy" id="686796"/>
    <lineage>
        <taxon>Bacteria</taxon>
        <taxon>Pseudomonadati</taxon>
        <taxon>Bacteroidota</taxon>
        <taxon>Cytophagia</taxon>
        <taxon>Cytophagales</taxon>
        <taxon>Cyclobacteriaceae</taxon>
        <taxon>Algoriphagus</taxon>
    </lineage>
</organism>
<dbReference type="OrthoDB" id="1098767at2"/>
<dbReference type="Proteomes" id="UP000199060">
    <property type="component" value="Unassembled WGS sequence"/>
</dbReference>
<dbReference type="AlphaFoldDB" id="A0A1G6P2Q0"/>
<gene>
    <name evidence="1" type="ORF">SAMN04488104_100515</name>
</gene>
<dbReference type="STRING" id="686796.SAMN04488104_100515"/>
<evidence type="ECO:0000313" key="1">
    <source>
        <dbReference type="EMBL" id="SDC74231.1"/>
    </source>
</evidence>
<dbReference type="RefSeq" id="WP_087938093.1">
    <property type="nucleotide sequence ID" value="NZ_FNAC01000005.1"/>
</dbReference>
<dbReference type="EMBL" id="FNAC01000005">
    <property type="protein sequence ID" value="SDC74231.1"/>
    <property type="molecule type" value="Genomic_DNA"/>
</dbReference>
<name>A0A1G6P2Q0_9BACT</name>
<protein>
    <submittedName>
        <fullName evidence="1">TolB-like 6-blade propeller-like</fullName>
    </submittedName>
</protein>
<dbReference type="InterPro" id="IPR011042">
    <property type="entry name" value="6-blade_b-propeller_TolB-like"/>
</dbReference>
<dbReference type="Pfam" id="PF17170">
    <property type="entry name" value="DUF5128"/>
    <property type="match status" value="1"/>
</dbReference>
<evidence type="ECO:0000313" key="2">
    <source>
        <dbReference type="Proteomes" id="UP000199060"/>
    </source>
</evidence>
<proteinExistence type="predicted"/>
<sequence>MNRLAVFSMLVFGLVFCSCQSEKVQGQSETIQVDLNNALTGLTLSSFLEDPDFILLKDPPETLLVTPYQFQFKNNKIFVRDLDYNNIHVYSKNGEFLNAILSSGEGPQEFIQINDFFVTEDQVIIQDTFLRKIIVFDHEGNFTSERKHLINNSRFAFSADKFVYYMANDPEFDGRNFLIEEDGEISARLQPIETELEGSGKFLLANSFVPLGGERFLFYRPYTYQMNYLDLKMGRIEKSISFDFGEAQLTPAQHVVSIVQRNKLLTERNLVPNFTSVLPTSNGTLISFFRGFQKRYYLHLSQDQKSTVLISEPENDIIPIALNFPWTTDGSRIYYFLKSIDFYNQYVAGFTGKKVSIEAGNIHDFFQKNKDLLIEDRTLLISFKVKDTIQELMKNP</sequence>